<reference evidence="3 4" key="1">
    <citation type="submission" date="2014-03" db="EMBL/GenBank/DDBJ databases">
        <title>Genomics of Bifidobacteria.</title>
        <authorList>
            <person name="Ventura M."/>
            <person name="Milani C."/>
            <person name="Lugli G.A."/>
        </authorList>
    </citation>
    <scope>NUCLEOTIDE SEQUENCE [LARGE SCALE GENOMIC DNA]</scope>
    <source>
        <strain evidence="3 4">LMG 11597</strain>
    </source>
</reference>
<dbReference type="Proteomes" id="UP000029055">
    <property type="component" value="Unassembled WGS sequence"/>
</dbReference>
<dbReference type="InterPro" id="IPR025111">
    <property type="entry name" value="DUF4032"/>
</dbReference>
<protein>
    <submittedName>
        <fullName evidence="3">Lipopolysaccharide kinase</fullName>
    </submittedName>
</protein>
<dbReference type="RefSeq" id="WP_051246295.1">
    <property type="nucleotide sequence ID" value="NZ_CP062939.1"/>
</dbReference>
<dbReference type="AlphaFoldDB" id="A0A087E718"/>
<sequence length="486" mass="54527">MGVHAKLPIAAIAQDSGGDGASPSKEPRSLTITAASSNPKMFTLPWEQPLSLWPQELLANLPRGISRHVVRFVHVGDEVYAMKEITRSVAEREYELLRRLQKLDLPTVTPIAVVTGRHSKSGEPLESILVTRHLKFSLPYRALFARNLRPDTAQRLIDALAVLMVRLHLAGFYWGDVSLSNVLFLRDADEFSAFLVDAETGDLHAALTDGQREYDMDLARTNIIGELMDLSSGKLLPGDVDEVEVGNGLVDRYHSLWSTLTDTENFGPDEMWKIERRVNKLNELGFDVDELEMKTTEDGNRILVRPRVVDAGYASRKLLRLTGLDVQENQARRLLNDLDAYRASTWQDDEDLEIAATDWMRVVFEPTVRMIPHEYRSQIEPAQFFHEILEHRWFLAEKAGHDIPMREAVKSYIDTVLPKYKLNTEDVDKLNAEADSGVVDDESTYGFDGYGSDADGSNDPDATGDPDDSEGFDAIDDDPDAAVWAS</sequence>
<keyword evidence="3" id="KW-0418">Kinase</keyword>
<feature type="compositionally biased region" description="Acidic residues" evidence="1">
    <location>
        <begin position="456"/>
        <end position="480"/>
    </location>
</feature>
<accession>A0A087E718</accession>
<dbReference type="EMBL" id="JGZR01000006">
    <property type="protein sequence ID" value="KFJ03569.1"/>
    <property type="molecule type" value="Genomic_DNA"/>
</dbReference>
<proteinExistence type="predicted"/>
<dbReference type="InterPro" id="IPR011009">
    <property type="entry name" value="Kinase-like_dom_sf"/>
</dbReference>
<comment type="caution">
    <text evidence="3">The sequence shown here is derived from an EMBL/GenBank/DDBJ whole genome shotgun (WGS) entry which is preliminary data.</text>
</comment>
<evidence type="ECO:0000259" key="2">
    <source>
        <dbReference type="Pfam" id="PF13224"/>
    </source>
</evidence>
<keyword evidence="4" id="KW-1185">Reference proteome</keyword>
<feature type="domain" description="DUF4032" evidence="2">
    <location>
        <begin position="255"/>
        <end position="417"/>
    </location>
</feature>
<evidence type="ECO:0000313" key="4">
    <source>
        <dbReference type="Proteomes" id="UP000029055"/>
    </source>
</evidence>
<dbReference type="OrthoDB" id="1550523at2"/>
<keyword evidence="3" id="KW-0808">Transferase</keyword>
<dbReference type="GO" id="GO:0016301">
    <property type="term" value="F:kinase activity"/>
    <property type="evidence" value="ECO:0007669"/>
    <property type="project" value="UniProtKB-KW"/>
</dbReference>
<organism evidence="3 4">
    <name type="scientific">Bifidobacterium subtile</name>
    <dbReference type="NCBI Taxonomy" id="77635"/>
    <lineage>
        <taxon>Bacteria</taxon>
        <taxon>Bacillati</taxon>
        <taxon>Actinomycetota</taxon>
        <taxon>Actinomycetes</taxon>
        <taxon>Bifidobacteriales</taxon>
        <taxon>Bifidobacteriaceae</taxon>
        <taxon>Bifidobacterium</taxon>
    </lineage>
</organism>
<dbReference type="eggNOG" id="COG0515">
    <property type="taxonomic scope" value="Bacteria"/>
</dbReference>
<dbReference type="Pfam" id="PF06293">
    <property type="entry name" value="Kdo"/>
    <property type="match status" value="1"/>
</dbReference>
<dbReference type="STRING" id="77635.BISU_0039"/>
<dbReference type="Pfam" id="PF13224">
    <property type="entry name" value="DUF4032"/>
    <property type="match status" value="1"/>
</dbReference>
<gene>
    <name evidence="3" type="ORF">BISU_0039</name>
</gene>
<feature type="region of interest" description="Disordered" evidence="1">
    <location>
        <begin position="440"/>
        <end position="486"/>
    </location>
</feature>
<evidence type="ECO:0000256" key="1">
    <source>
        <dbReference type="SAM" id="MobiDB-lite"/>
    </source>
</evidence>
<dbReference type="SUPFAM" id="SSF56112">
    <property type="entry name" value="Protein kinase-like (PK-like)"/>
    <property type="match status" value="1"/>
</dbReference>
<evidence type="ECO:0000313" key="3">
    <source>
        <dbReference type="EMBL" id="KFJ03569.1"/>
    </source>
</evidence>
<name>A0A087E718_9BIFI</name>